<evidence type="ECO:0000256" key="5">
    <source>
        <dbReference type="ARBA" id="ARBA00035477"/>
    </source>
</evidence>
<organism evidence="6 7">
    <name type="scientific">Candidatus Dojkabacteria bacterium</name>
    <dbReference type="NCBI Taxonomy" id="2099670"/>
    <lineage>
        <taxon>Bacteria</taxon>
        <taxon>Candidatus Dojkabacteria</taxon>
    </lineage>
</organism>
<evidence type="ECO:0000256" key="3">
    <source>
        <dbReference type="ARBA" id="ARBA00023274"/>
    </source>
</evidence>
<dbReference type="EMBL" id="JAAZAL010000129">
    <property type="protein sequence ID" value="NLE31347.1"/>
    <property type="molecule type" value="Genomic_DNA"/>
</dbReference>
<dbReference type="Gene3D" id="2.40.50.100">
    <property type="match status" value="1"/>
</dbReference>
<evidence type="ECO:0000313" key="7">
    <source>
        <dbReference type="Proteomes" id="UP000554004"/>
    </source>
</evidence>
<dbReference type="GO" id="GO:0003735">
    <property type="term" value="F:structural constituent of ribosome"/>
    <property type="evidence" value="ECO:0007669"/>
    <property type="project" value="InterPro"/>
</dbReference>
<proteinExistence type="inferred from homology"/>
<accession>A0A847EU61</accession>
<dbReference type="AlphaFoldDB" id="A0A847EU61"/>
<evidence type="ECO:0000313" key="6">
    <source>
        <dbReference type="EMBL" id="NLE31347.1"/>
    </source>
</evidence>
<gene>
    <name evidence="6" type="ORF">GX618_03705</name>
</gene>
<reference evidence="6 7" key="1">
    <citation type="journal article" date="2020" name="Biotechnol. Biofuels">
        <title>New insights from the biogas microbiome by comprehensive genome-resolved metagenomics of nearly 1600 species originating from multiple anaerobic digesters.</title>
        <authorList>
            <person name="Campanaro S."/>
            <person name="Treu L."/>
            <person name="Rodriguez-R L.M."/>
            <person name="Kovalovszki A."/>
            <person name="Ziels R.M."/>
            <person name="Maus I."/>
            <person name="Zhu X."/>
            <person name="Kougias P.G."/>
            <person name="Basile A."/>
            <person name="Luo G."/>
            <person name="Schluter A."/>
            <person name="Konstantinidis K.T."/>
            <person name="Angelidaki I."/>
        </authorList>
    </citation>
    <scope>NUCLEOTIDE SEQUENCE [LARGE SCALE GENOMIC DNA]</scope>
    <source>
        <strain evidence="6">AS06rmzACSIP_421</strain>
    </source>
</reference>
<sequence length="89" mass="9790">MSHVVGAGSVTMRGHVAGKRLGVKKYEGELVSAGNIILKQRGSVYHPGKNTYSSKDYSIHAKTDGTVKFRRMSGFKRGQYFVDVVESLK</sequence>
<dbReference type="GO" id="GO:0005840">
    <property type="term" value="C:ribosome"/>
    <property type="evidence" value="ECO:0007669"/>
    <property type="project" value="UniProtKB-KW"/>
</dbReference>
<name>A0A847EU61_9BACT</name>
<dbReference type="Pfam" id="PF01016">
    <property type="entry name" value="Ribosomal_L27"/>
    <property type="match status" value="1"/>
</dbReference>
<dbReference type="GO" id="GO:0006412">
    <property type="term" value="P:translation"/>
    <property type="evidence" value="ECO:0007669"/>
    <property type="project" value="InterPro"/>
</dbReference>
<evidence type="ECO:0000256" key="4">
    <source>
        <dbReference type="ARBA" id="ARBA00035175"/>
    </source>
</evidence>
<evidence type="ECO:0000256" key="1">
    <source>
        <dbReference type="ARBA" id="ARBA00010797"/>
    </source>
</evidence>
<dbReference type="GO" id="GO:1990904">
    <property type="term" value="C:ribonucleoprotein complex"/>
    <property type="evidence" value="ECO:0007669"/>
    <property type="project" value="UniProtKB-KW"/>
</dbReference>
<dbReference type="Proteomes" id="UP000554004">
    <property type="component" value="Unassembled WGS sequence"/>
</dbReference>
<dbReference type="PANTHER" id="PTHR15893">
    <property type="entry name" value="RIBOSOMAL PROTEIN L27"/>
    <property type="match status" value="1"/>
</dbReference>
<dbReference type="PANTHER" id="PTHR15893:SF0">
    <property type="entry name" value="LARGE RIBOSOMAL SUBUNIT PROTEIN BL27M"/>
    <property type="match status" value="1"/>
</dbReference>
<keyword evidence="3" id="KW-0687">Ribonucleoprotein</keyword>
<protein>
    <recommendedName>
        <fullName evidence="4">Large ribosomal subunit protein bL27</fullName>
    </recommendedName>
    <alternativeName>
        <fullName evidence="5">50S ribosomal protein L27</fullName>
    </alternativeName>
</protein>
<evidence type="ECO:0000256" key="2">
    <source>
        <dbReference type="ARBA" id="ARBA00022980"/>
    </source>
</evidence>
<comment type="caution">
    <text evidence="6">The sequence shown here is derived from an EMBL/GenBank/DDBJ whole genome shotgun (WGS) entry which is preliminary data.</text>
</comment>
<dbReference type="SUPFAM" id="SSF110324">
    <property type="entry name" value="Ribosomal L27 protein-like"/>
    <property type="match status" value="1"/>
</dbReference>
<keyword evidence="2 6" id="KW-0689">Ribosomal protein</keyword>
<dbReference type="InterPro" id="IPR001684">
    <property type="entry name" value="Ribosomal_bL27"/>
</dbReference>
<dbReference type="PRINTS" id="PR00063">
    <property type="entry name" value="RIBOSOMALL27"/>
</dbReference>
<comment type="similarity">
    <text evidence="1">Belongs to the bacterial ribosomal protein bL27 family.</text>
</comment>